<evidence type="ECO:0000256" key="6">
    <source>
        <dbReference type="ARBA" id="ARBA00023242"/>
    </source>
</evidence>
<dbReference type="CDD" id="cd00018">
    <property type="entry name" value="AP2"/>
    <property type="match status" value="1"/>
</dbReference>
<name>A0ABD1PQC2_9LAMI</name>
<evidence type="ECO:0000313" key="9">
    <source>
        <dbReference type="EMBL" id="KAL2466111.1"/>
    </source>
</evidence>
<dbReference type="InterPro" id="IPR016177">
    <property type="entry name" value="DNA-bd_dom_sf"/>
</dbReference>
<dbReference type="GO" id="GO:0003677">
    <property type="term" value="F:DNA binding"/>
    <property type="evidence" value="ECO:0007669"/>
    <property type="project" value="UniProtKB-KW"/>
</dbReference>
<evidence type="ECO:0000256" key="5">
    <source>
        <dbReference type="ARBA" id="ARBA00023163"/>
    </source>
</evidence>
<dbReference type="EMBL" id="JBFOLK010000013">
    <property type="protein sequence ID" value="KAL2466111.1"/>
    <property type="molecule type" value="Genomic_DNA"/>
</dbReference>
<reference evidence="10" key="1">
    <citation type="submission" date="2024-07" db="EMBL/GenBank/DDBJ databases">
        <title>Two chromosome-level genome assemblies of Korean endemic species Abeliophyllum distichum and Forsythia ovata (Oleaceae).</title>
        <authorList>
            <person name="Jang H."/>
        </authorList>
    </citation>
    <scope>NUCLEOTIDE SEQUENCE [LARGE SCALE GENOMIC DNA]</scope>
</reference>
<evidence type="ECO:0000259" key="8">
    <source>
        <dbReference type="PROSITE" id="PS51032"/>
    </source>
</evidence>
<keyword evidence="6" id="KW-0539">Nucleus</keyword>
<keyword evidence="2" id="KW-0611">Plant defense</keyword>
<proteinExistence type="predicted"/>
<comment type="subcellular location">
    <subcellularLocation>
        <location evidence="1">Nucleus</location>
    </subcellularLocation>
</comment>
<evidence type="ECO:0000256" key="2">
    <source>
        <dbReference type="ARBA" id="ARBA00022821"/>
    </source>
</evidence>
<dbReference type="InterPro" id="IPR044808">
    <property type="entry name" value="ERF_plant"/>
</dbReference>
<protein>
    <submittedName>
        <fullName evidence="9">Ethylene-responsive transcription factor</fullName>
    </submittedName>
</protein>
<dbReference type="AlphaFoldDB" id="A0ABD1PQC2"/>
<organism evidence="9 10">
    <name type="scientific">Abeliophyllum distichum</name>
    <dbReference type="NCBI Taxonomy" id="126358"/>
    <lineage>
        <taxon>Eukaryota</taxon>
        <taxon>Viridiplantae</taxon>
        <taxon>Streptophyta</taxon>
        <taxon>Embryophyta</taxon>
        <taxon>Tracheophyta</taxon>
        <taxon>Spermatophyta</taxon>
        <taxon>Magnoliopsida</taxon>
        <taxon>eudicotyledons</taxon>
        <taxon>Gunneridae</taxon>
        <taxon>Pentapetalae</taxon>
        <taxon>asterids</taxon>
        <taxon>lamiids</taxon>
        <taxon>Lamiales</taxon>
        <taxon>Oleaceae</taxon>
        <taxon>Forsythieae</taxon>
        <taxon>Abeliophyllum</taxon>
    </lineage>
</organism>
<dbReference type="Gene3D" id="3.30.730.10">
    <property type="entry name" value="AP2/ERF domain"/>
    <property type="match status" value="1"/>
</dbReference>
<dbReference type="SMART" id="SM00380">
    <property type="entry name" value="AP2"/>
    <property type="match status" value="1"/>
</dbReference>
<dbReference type="GO" id="GO:0005634">
    <property type="term" value="C:nucleus"/>
    <property type="evidence" value="ECO:0007669"/>
    <property type="project" value="UniProtKB-SubCell"/>
</dbReference>
<accession>A0ABD1PQC2</accession>
<dbReference type="PROSITE" id="PS51032">
    <property type="entry name" value="AP2_ERF"/>
    <property type="match status" value="1"/>
</dbReference>
<dbReference type="PANTHER" id="PTHR31190:SF480">
    <property type="entry name" value="ETHYLENE-RESPONSIVE TRANSCRIPTION FACTOR RAP2-12"/>
    <property type="match status" value="1"/>
</dbReference>
<dbReference type="InterPro" id="IPR001471">
    <property type="entry name" value="AP2/ERF_dom"/>
</dbReference>
<evidence type="ECO:0000256" key="3">
    <source>
        <dbReference type="ARBA" id="ARBA00023015"/>
    </source>
</evidence>
<keyword evidence="4" id="KW-0238">DNA-binding</keyword>
<dbReference type="PRINTS" id="PR00367">
    <property type="entry name" value="ETHRSPELEMNT"/>
</dbReference>
<evidence type="ECO:0000256" key="4">
    <source>
        <dbReference type="ARBA" id="ARBA00023125"/>
    </source>
</evidence>
<dbReference type="InterPro" id="IPR036955">
    <property type="entry name" value="AP2/ERF_dom_sf"/>
</dbReference>
<feature type="domain" description="AP2/ERF" evidence="8">
    <location>
        <begin position="62"/>
        <end position="119"/>
    </location>
</feature>
<keyword evidence="5" id="KW-0804">Transcription</keyword>
<dbReference type="Proteomes" id="UP001604336">
    <property type="component" value="Unassembled WGS sequence"/>
</dbReference>
<dbReference type="GO" id="GO:0006952">
    <property type="term" value="P:defense response"/>
    <property type="evidence" value="ECO:0007669"/>
    <property type="project" value="UniProtKB-KW"/>
</dbReference>
<sequence>MMISRLIFRNLRITLMMKWRSMSSPLLSQLKKNSSLRGSKSVKSTESDEDAEKSSKRKRKNQYIRIRQCPWDKWAAEIRDPRKGVRIWLGTFNTAEEAARAYDTEAWRIMGKKAKVNFPEDSPVSTSKHVGKVNPRERLLKESLDYVQPNVN</sequence>
<comment type="caution">
    <text evidence="9">The sequence shown here is derived from an EMBL/GenBank/DDBJ whole genome shotgun (WGS) entry which is preliminary data.</text>
</comment>
<evidence type="ECO:0000256" key="7">
    <source>
        <dbReference type="SAM" id="MobiDB-lite"/>
    </source>
</evidence>
<evidence type="ECO:0000256" key="1">
    <source>
        <dbReference type="ARBA" id="ARBA00004123"/>
    </source>
</evidence>
<gene>
    <name evidence="9" type="ORF">Adt_41962</name>
</gene>
<keyword evidence="10" id="KW-1185">Reference proteome</keyword>
<dbReference type="Pfam" id="PF00847">
    <property type="entry name" value="AP2"/>
    <property type="match status" value="1"/>
</dbReference>
<dbReference type="SUPFAM" id="SSF54171">
    <property type="entry name" value="DNA-binding domain"/>
    <property type="match status" value="1"/>
</dbReference>
<dbReference type="FunFam" id="3.30.730.10:FF:000001">
    <property type="entry name" value="Ethylene-responsive transcription factor 2"/>
    <property type="match status" value="1"/>
</dbReference>
<keyword evidence="3" id="KW-0805">Transcription regulation</keyword>
<dbReference type="PANTHER" id="PTHR31190">
    <property type="entry name" value="DNA-BINDING DOMAIN"/>
    <property type="match status" value="1"/>
</dbReference>
<feature type="region of interest" description="Disordered" evidence="7">
    <location>
        <begin position="30"/>
        <end position="61"/>
    </location>
</feature>
<feature type="compositionally biased region" description="Polar residues" evidence="7">
    <location>
        <begin position="30"/>
        <end position="44"/>
    </location>
</feature>
<evidence type="ECO:0000313" key="10">
    <source>
        <dbReference type="Proteomes" id="UP001604336"/>
    </source>
</evidence>